<dbReference type="PANTHER" id="PTHR11362">
    <property type="entry name" value="PHOSPHATIDYLETHANOLAMINE-BINDING PROTEIN"/>
    <property type="match status" value="1"/>
</dbReference>
<dbReference type="OMA" id="LIYEQKC"/>
<dbReference type="PhylomeDB" id="T1IIP5"/>
<dbReference type="Pfam" id="PF01161">
    <property type="entry name" value="PBP"/>
    <property type="match status" value="1"/>
</dbReference>
<dbReference type="InterPro" id="IPR008914">
    <property type="entry name" value="PEBP"/>
</dbReference>
<organism evidence="1 2">
    <name type="scientific">Strigamia maritima</name>
    <name type="common">European centipede</name>
    <name type="synonym">Geophilus maritimus</name>
    <dbReference type="NCBI Taxonomy" id="126957"/>
    <lineage>
        <taxon>Eukaryota</taxon>
        <taxon>Metazoa</taxon>
        <taxon>Ecdysozoa</taxon>
        <taxon>Arthropoda</taxon>
        <taxon>Myriapoda</taxon>
        <taxon>Chilopoda</taxon>
        <taxon>Pleurostigmophora</taxon>
        <taxon>Geophilomorpha</taxon>
        <taxon>Linotaeniidae</taxon>
        <taxon>Strigamia</taxon>
    </lineage>
</organism>
<keyword evidence="2" id="KW-1185">Reference proteome</keyword>
<name>T1IIP5_STRMM</name>
<dbReference type="Proteomes" id="UP000014500">
    <property type="component" value="Unassembled WGS sequence"/>
</dbReference>
<dbReference type="EMBL" id="JH430212">
    <property type="status" value="NOT_ANNOTATED_CDS"/>
    <property type="molecule type" value="Genomic_DNA"/>
</dbReference>
<dbReference type="STRING" id="126957.T1IIP5"/>
<dbReference type="AlphaFoldDB" id="T1IIP5"/>
<proteinExistence type="predicted"/>
<reference evidence="2" key="1">
    <citation type="submission" date="2011-05" db="EMBL/GenBank/DDBJ databases">
        <authorList>
            <person name="Richards S.R."/>
            <person name="Qu J."/>
            <person name="Jiang H."/>
            <person name="Jhangiani S.N."/>
            <person name="Agravi P."/>
            <person name="Goodspeed R."/>
            <person name="Gross S."/>
            <person name="Mandapat C."/>
            <person name="Jackson L."/>
            <person name="Mathew T."/>
            <person name="Pu L."/>
            <person name="Thornton R."/>
            <person name="Saada N."/>
            <person name="Wilczek-Boney K.B."/>
            <person name="Lee S."/>
            <person name="Kovar C."/>
            <person name="Wu Y."/>
            <person name="Scherer S.E."/>
            <person name="Worley K.C."/>
            <person name="Muzny D.M."/>
            <person name="Gibbs R."/>
        </authorList>
    </citation>
    <scope>NUCLEOTIDE SEQUENCE</scope>
    <source>
        <strain evidence="2">Brora</strain>
    </source>
</reference>
<dbReference type="Gene3D" id="3.90.280.10">
    <property type="entry name" value="PEBP-like"/>
    <property type="match status" value="1"/>
</dbReference>
<dbReference type="InterPro" id="IPR036610">
    <property type="entry name" value="PEBP-like_sf"/>
</dbReference>
<dbReference type="eggNOG" id="KOG3346">
    <property type="taxonomic scope" value="Eukaryota"/>
</dbReference>
<evidence type="ECO:0000313" key="1">
    <source>
        <dbReference type="EnsemblMetazoa" id="SMAR000748-PA"/>
    </source>
</evidence>
<evidence type="ECO:0000313" key="2">
    <source>
        <dbReference type="Proteomes" id="UP000014500"/>
    </source>
</evidence>
<dbReference type="InterPro" id="IPR035810">
    <property type="entry name" value="PEBP_euk"/>
</dbReference>
<evidence type="ECO:0008006" key="3">
    <source>
        <dbReference type="Google" id="ProtNLM"/>
    </source>
</evidence>
<dbReference type="PANTHER" id="PTHR11362:SF147">
    <property type="entry name" value="PHOSPHATIDYLETHANOLAMINE BINDING PROTEIN"/>
    <property type="match status" value="1"/>
</dbReference>
<dbReference type="HOGENOM" id="CLU_043994_5_1_1"/>
<accession>T1IIP5</accession>
<sequence>MQRDPYPISTLKTMEEHGVVPDVIDAAPQGILEIKFGNHELKMGNILTPTQVQNKPTHIFYVAESGAFYTLYMTDLDVPSRKEPKCRECNHWLIINIPGNEVSKGDVLSDYIGSGPLQGTGLHRYVYLVYKQQNKITSDEPKLENNSLEKRSNFKIKNFAKKYNLGEPIAGNFYQAEWDDYVPKLYENLRN</sequence>
<dbReference type="SUPFAM" id="SSF49777">
    <property type="entry name" value="PEBP-like"/>
    <property type="match status" value="1"/>
</dbReference>
<dbReference type="CDD" id="cd00866">
    <property type="entry name" value="PEBP_euk"/>
    <property type="match status" value="1"/>
</dbReference>
<dbReference type="EnsemblMetazoa" id="SMAR000748-RA">
    <property type="protein sequence ID" value="SMAR000748-PA"/>
    <property type="gene ID" value="SMAR000748"/>
</dbReference>
<reference evidence="1" key="2">
    <citation type="submission" date="2015-02" db="UniProtKB">
        <authorList>
            <consortium name="EnsemblMetazoa"/>
        </authorList>
    </citation>
    <scope>IDENTIFICATION</scope>
</reference>
<protein>
    <recommendedName>
        <fullName evidence="3">Phosphatidylethanolamine-binding protein</fullName>
    </recommendedName>
</protein>